<keyword evidence="2" id="KW-1185">Reference proteome</keyword>
<organism evidence="1 2">
    <name type="scientific">Entomophthora muscae</name>
    <dbReference type="NCBI Taxonomy" id="34485"/>
    <lineage>
        <taxon>Eukaryota</taxon>
        <taxon>Fungi</taxon>
        <taxon>Fungi incertae sedis</taxon>
        <taxon>Zoopagomycota</taxon>
        <taxon>Entomophthoromycotina</taxon>
        <taxon>Entomophthoromycetes</taxon>
        <taxon>Entomophthorales</taxon>
        <taxon>Entomophthoraceae</taxon>
        <taxon>Entomophthora</taxon>
    </lineage>
</organism>
<dbReference type="EMBL" id="QTSX02004979">
    <property type="protein sequence ID" value="KAJ9063102.1"/>
    <property type="molecule type" value="Genomic_DNA"/>
</dbReference>
<dbReference type="Proteomes" id="UP001165960">
    <property type="component" value="Unassembled WGS sequence"/>
</dbReference>
<reference evidence="1" key="1">
    <citation type="submission" date="2022-04" db="EMBL/GenBank/DDBJ databases">
        <title>Genome of the entomopathogenic fungus Entomophthora muscae.</title>
        <authorList>
            <person name="Elya C."/>
            <person name="Lovett B.R."/>
            <person name="Lee E."/>
            <person name="Macias A.M."/>
            <person name="Hajek A.E."/>
            <person name="De Bivort B.L."/>
            <person name="Kasson M.T."/>
            <person name="De Fine Licht H.H."/>
            <person name="Stajich J.E."/>
        </authorList>
    </citation>
    <scope>NUCLEOTIDE SEQUENCE</scope>
    <source>
        <strain evidence="1">Berkeley</strain>
    </source>
</reference>
<evidence type="ECO:0000313" key="2">
    <source>
        <dbReference type="Proteomes" id="UP001165960"/>
    </source>
</evidence>
<proteinExistence type="predicted"/>
<gene>
    <name evidence="1" type="ORF">DSO57_1003631</name>
</gene>
<protein>
    <submittedName>
        <fullName evidence="1">Uncharacterized protein</fullName>
    </submittedName>
</protein>
<comment type="caution">
    <text evidence="1">The sequence shown here is derived from an EMBL/GenBank/DDBJ whole genome shotgun (WGS) entry which is preliminary data.</text>
</comment>
<evidence type="ECO:0000313" key="1">
    <source>
        <dbReference type="EMBL" id="KAJ9063102.1"/>
    </source>
</evidence>
<name>A0ACC2SLE8_9FUNG</name>
<accession>A0ACC2SLE8</accession>
<sequence>MTPPLTPQPDRPMETLTSAKTTFTQLFGVLYIPLTGTVDTMAPKSGLWSLLRQSVSYIIKLAPILWWALPSGPVVFCPEPANASTYAWLPDIICQFNSNPSGLPPAIFVPQVLPLILSTLQSIY</sequence>